<dbReference type="GO" id="GO:0002755">
    <property type="term" value="P:MyD88-dependent toll-like receptor signaling pathway"/>
    <property type="evidence" value="ECO:0007669"/>
    <property type="project" value="InterPro"/>
</dbReference>
<dbReference type="PANTHER" id="PTHR15079">
    <property type="entry name" value="MYD88"/>
    <property type="match status" value="1"/>
</dbReference>
<dbReference type="SUPFAM" id="SSF52200">
    <property type="entry name" value="Toll/Interleukin receptor TIR domain"/>
    <property type="match status" value="1"/>
</dbReference>
<keyword evidence="3" id="KW-1185">Reference proteome</keyword>
<evidence type="ECO:0000259" key="1">
    <source>
        <dbReference type="PROSITE" id="PS50104"/>
    </source>
</evidence>
<dbReference type="GO" id="GO:0008063">
    <property type="term" value="P:Toll signaling pathway"/>
    <property type="evidence" value="ECO:0007669"/>
    <property type="project" value="TreeGrafter"/>
</dbReference>
<dbReference type="SUPFAM" id="SSF47986">
    <property type="entry name" value="DEATH domain"/>
    <property type="match status" value="1"/>
</dbReference>
<dbReference type="InterPro" id="IPR000157">
    <property type="entry name" value="TIR_dom"/>
</dbReference>
<dbReference type="GO" id="GO:0045087">
    <property type="term" value="P:innate immune response"/>
    <property type="evidence" value="ECO:0007669"/>
    <property type="project" value="TreeGrafter"/>
</dbReference>
<dbReference type="Gene3D" id="3.40.50.10140">
    <property type="entry name" value="Toll/interleukin-1 receptor homology (TIR) domain"/>
    <property type="match status" value="1"/>
</dbReference>
<dbReference type="GO" id="GO:0005886">
    <property type="term" value="C:plasma membrane"/>
    <property type="evidence" value="ECO:0007669"/>
    <property type="project" value="TreeGrafter"/>
</dbReference>
<dbReference type="InterPro" id="IPR011029">
    <property type="entry name" value="DEATH-like_dom_sf"/>
</dbReference>
<dbReference type="PANTHER" id="PTHR15079:SF3">
    <property type="entry name" value="MYELOID DIFFERENTIATION PRIMARY RESPONSE PROTEIN MYD88"/>
    <property type="match status" value="1"/>
</dbReference>
<dbReference type="InterPro" id="IPR035897">
    <property type="entry name" value="Toll_tir_struct_dom_sf"/>
</dbReference>
<dbReference type="InterPro" id="IPR017281">
    <property type="entry name" value="Myelin_different_resp_MyD88"/>
</dbReference>
<organism evidence="2 3">
    <name type="scientific">Cinara cedri</name>
    <dbReference type="NCBI Taxonomy" id="506608"/>
    <lineage>
        <taxon>Eukaryota</taxon>
        <taxon>Metazoa</taxon>
        <taxon>Ecdysozoa</taxon>
        <taxon>Arthropoda</taxon>
        <taxon>Hexapoda</taxon>
        <taxon>Insecta</taxon>
        <taxon>Pterygota</taxon>
        <taxon>Neoptera</taxon>
        <taxon>Paraneoptera</taxon>
        <taxon>Hemiptera</taxon>
        <taxon>Sternorrhyncha</taxon>
        <taxon>Aphidomorpha</taxon>
        <taxon>Aphidoidea</taxon>
        <taxon>Aphididae</taxon>
        <taxon>Lachninae</taxon>
        <taxon>Cinara</taxon>
    </lineage>
</organism>
<feature type="domain" description="TIR" evidence="1">
    <location>
        <begin position="156"/>
        <end position="288"/>
    </location>
</feature>
<sequence>MSLTCLKITEEDYTDLTISVFRIPTRERLSCMLNSKKILPSSEKLPRDWRGLCTLLNYTIPLGCDPIDPIGKIFKFCEVKSTIANFLKCLERIDRYDVIEETNELIRSDIIYFKEKQYSIAHPETVIHLNDFNLDFANTILTLDDEYASKHGLPFPKYDAFLLYDDADIHLAETVIDKLEIEYKLKLCLKERDLKPGIMFEYQSMVRLISSDRCKWLIIIVSNNFLNSPWNKFIMNYAQSLAVGQISKIIPCVFSDCILPQELKWFAYIFFNKKNRVYDPWNKLRITISSNINNKILTNFIENNNYQKLKLKKIDE</sequence>
<dbReference type="EMBL" id="CABPRJ010001433">
    <property type="protein sequence ID" value="VVC36412.1"/>
    <property type="molecule type" value="Genomic_DNA"/>
</dbReference>
<dbReference type="GO" id="GO:0043123">
    <property type="term" value="P:positive regulation of canonical NF-kappaB signal transduction"/>
    <property type="evidence" value="ECO:0007669"/>
    <property type="project" value="InterPro"/>
</dbReference>
<gene>
    <name evidence="2" type="ORF">CINCED_3A012886</name>
</gene>
<dbReference type="GO" id="GO:0034142">
    <property type="term" value="P:toll-like receptor 4 signaling pathway"/>
    <property type="evidence" value="ECO:0007669"/>
    <property type="project" value="TreeGrafter"/>
</dbReference>
<evidence type="ECO:0000313" key="3">
    <source>
        <dbReference type="Proteomes" id="UP000325440"/>
    </source>
</evidence>
<name>A0A5E4MXQ9_9HEMI</name>
<reference evidence="2 3" key="1">
    <citation type="submission" date="2019-08" db="EMBL/GenBank/DDBJ databases">
        <authorList>
            <person name="Alioto T."/>
            <person name="Alioto T."/>
            <person name="Gomez Garrido J."/>
        </authorList>
    </citation>
    <scope>NUCLEOTIDE SEQUENCE [LARGE SCALE GENOMIC DNA]</scope>
</reference>
<dbReference type="AlphaFoldDB" id="A0A5E4MXQ9"/>
<accession>A0A5E4MXQ9</accession>
<dbReference type="PROSITE" id="PS50104">
    <property type="entry name" value="TIR"/>
    <property type="match status" value="1"/>
</dbReference>
<dbReference type="GO" id="GO:0050830">
    <property type="term" value="P:defense response to Gram-positive bacterium"/>
    <property type="evidence" value="ECO:0007669"/>
    <property type="project" value="TreeGrafter"/>
</dbReference>
<dbReference type="GO" id="GO:0035325">
    <property type="term" value="F:Toll-like receptor binding"/>
    <property type="evidence" value="ECO:0007669"/>
    <property type="project" value="TreeGrafter"/>
</dbReference>
<dbReference type="Proteomes" id="UP000325440">
    <property type="component" value="Unassembled WGS sequence"/>
</dbReference>
<proteinExistence type="predicted"/>
<dbReference type="OrthoDB" id="10037120at2759"/>
<evidence type="ECO:0000313" key="2">
    <source>
        <dbReference type="EMBL" id="VVC36412.1"/>
    </source>
</evidence>
<dbReference type="Gene3D" id="1.10.533.10">
    <property type="entry name" value="Death Domain, Fas"/>
    <property type="match status" value="1"/>
</dbReference>
<protein>
    <submittedName>
        <fullName evidence="2">Toll/interleukin-1 receptor homology (TIR) domain,Death-like domain</fullName>
    </submittedName>
</protein>
<dbReference type="Pfam" id="PF13676">
    <property type="entry name" value="TIR_2"/>
    <property type="match status" value="1"/>
</dbReference>
<dbReference type="GO" id="GO:0070976">
    <property type="term" value="F:TIR domain binding"/>
    <property type="evidence" value="ECO:0007669"/>
    <property type="project" value="InterPro"/>
</dbReference>
<keyword evidence="2" id="KW-0675">Receptor</keyword>